<dbReference type="InterPro" id="IPR003768">
    <property type="entry name" value="ScpA"/>
</dbReference>
<dbReference type="PANTHER" id="PTHR33969:SF2">
    <property type="entry name" value="SEGREGATION AND CONDENSATION PROTEIN A"/>
    <property type="match status" value="1"/>
</dbReference>
<proteinExistence type="predicted"/>
<name>A0A1F6MCL9_9BACT</name>
<dbReference type="Gene3D" id="6.10.250.2410">
    <property type="match status" value="1"/>
</dbReference>
<dbReference type="Pfam" id="PF02616">
    <property type="entry name" value="SMC_ScpA"/>
    <property type="match status" value="1"/>
</dbReference>
<evidence type="ECO:0000256" key="1">
    <source>
        <dbReference type="ARBA" id="ARBA00044777"/>
    </source>
</evidence>
<dbReference type="EMBL" id="MFQA01000003">
    <property type="protein sequence ID" value="OGH69365.1"/>
    <property type="molecule type" value="Genomic_DNA"/>
</dbReference>
<dbReference type="PANTHER" id="PTHR33969">
    <property type="entry name" value="SEGREGATION AND CONDENSATION PROTEIN A"/>
    <property type="match status" value="1"/>
</dbReference>
<accession>A0A1F6MCL9</accession>
<reference evidence="2 3" key="1">
    <citation type="journal article" date="2016" name="Nat. Commun.">
        <title>Thousands of microbial genomes shed light on interconnected biogeochemical processes in an aquifer system.</title>
        <authorList>
            <person name="Anantharaman K."/>
            <person name="Brown C.T."/>
            <person name="Hug L.A."/>
            <person name="Sharon I."/>
            <person name="Castelle C.J."/>
            <person name="Probst A.J."/>
            <person name="Thomas B.C."/>
            <person name="Singh A."/>
            <person name="Wilkins M.J."/>
            <person name="Karaoz U."/>
            <person name="Brodie E.L."/>
            <person name="Williams K.H."/>
            <person name="Hubbard S.S."/>
            <person name="Banfield J.F."/>
        </authorList>
    </citation>
    <scope>NUCLEOTIDE SEQUENCE [LARGE SCALE GENOMIC DNA]</scope>
</reference>
<dbReference type="Proteomes" id="UP000176413">
    <property type="component" value="Unassembled WGS sequence"/>
</dbReference>
<dbReference type="AlphaFoldDB" id="A0A1F6MCL9"/>
<protein>
    <recommendedName>
        <fullName evidence="1">Segregation and condensation protein A</fullName>
    </recommendedName>
</protein>
<gene>
    <name evidence="2" type="ORF">A3D53_00010</name>
</gene>
<comment type="caution">
    <text evidence="2">The sequence shown here is derived from an EMBL/GenBank/DDBJ whole genome shotgun (WGS) entry which is preliminary data.</text>
</comment>
<organism evidence="2 3">
    <name type="scientific">Candidatus Magasanikbacteria bacterium RIFCSPHIGHO2_02_FULL_45_10</name>
    <dbReference type="NCBI Taxonomy" id="1798679"/>
    <lineage>
        <taxon>Bacteria</taxon>
        <taxon>Candidatus Magasanikiibacteriota</taxon>
    </lineage>
</organism>
<evidence type="ECO:0000313" key="2">
    <source>
        <dbReference type="EMBL" id="OGH69365.1"/>
    </source>
</evidence>
<dbReference type="Gene3D" id="1.10.10.580">
    <property type="entry name" value="Structural maintenance of chromosome 1. Chain E"/>
    <property type="match status" value="1"/>
</dbReference>
<evidence type="ECO:0000313" key="3">
    <source>
        <dbReference type="Proteomes" id="UP000176413"/>
    </source>
</evidence>
<dbReference type="InterPro" id="IPR023093">
    <property type="entry name" value="ScpA-like_C"/>
</dbReference>
<sequence>MAASVALEKFQGPLDLLLKLIEEEQMTITDISLSTVTEQFFDYLNKLQEKNAEELADFLVIASKLVFLKSKHLLPYLYPEEENGPSLTDQLKLYKRYADASKHVEELWKQNRTAYGRIEPPLPIEGFVLPLNAGTENLRTAFTMLLKRLKPVAVLPEVSIDRTVSIKEKIASIFKALQVIKKLAFQDIVAKAQNRTEVIISFLAILELVKQEQVSVKQEHAFHNFTLHKV</sequence>